<dbReference type="EMBL" id="DWWO01000007">
    <property type="protein sequence ID" value="HJC33112.1"/>
    <property type="molecule type" value="Genomic_DNA"/>
</dbReference>
<protein>
    <submittedName>
        <fullName evidence="1">Uncharacterized protein</fullName>
    </submittedName>
</protein>
<comment type="caution">
    <text evidence="1">The sequence shown here is derived from an EMBL/GenBank/DDBJ whole genome shotgun (WGS) entry which is preliminary data.</text>
</comment>
<accession>A0A9D2NJU6</accession>
<dbReference type="Proteomes" id="UP000823890">
    <property type="component" value="Unassembled WGS sequence"/>
</dbReference>
<reference evidence="1" key="2">
    <citation type="submission" date="2021-04" db="EMBL/GenBank/DDBJ databases">
        <authorList>
            <person name="Gilroy R."/>
        </authorList>
    </citation>
    <scope>NUCLEOTIDE SEQUENCE</scope>
    <source>
        <strain evidence="1">ChiW19-954</strain>
    </source>
</reference>
<dbReference type="Pfam" id="PF18941">
    <property type="entry name" value="DUF5688"/>
    <property type="match status" value="1"/>
</dbReference>
<organism evidence="1 2">
    <name type="scientific">Candidatus Mediterraneibacter faecipullorum</name>
    <dbReference type="NCBI Taxonomy" id="2838670"/>
    <lineage>
        <taxon>Bacteria</taxon>
        <taxon>Bacillati</taxon>
        <taxon>Bacillota</taxon>
        <taxon>Clostridia</taxon>
        <taxon>Lachnospirales</taxon>
        <taxon>Lachnospiraceae</taxon>
        <taxon>Mediterraneibacter</taxon>
    </lineage>
</organism>
<dbReference type="InterPro" id="IPR043743">
    <property type="entry name" value="DUF5688"/>
</dbReference>
<gene>
    <name evidence="1" type="ORF">H9758_00790</name>
</gene>
<sequence>MDYRTFTCAVEKQMNQQMRGGVKAGLYTTIKNNGKERTGILIETPGINISPTIYLEEYYQSYRQGVALEKIVDEILRFYEEIKQEKSWDYEKILDYEGVKDRIVFKLVNTVKNRQFLSTVPHVPFLDLSAVFYVLIEATSEGTAAMTVNKTHMKQWGIEQDTLWKDAARNCRRILPAEFFTMNYALKEMLQKNTGCSKENTGENLFAKDTCSRDGMYVLSNKLRSYGAACMAYPHVLEMIGGILQSDYYVLPSSVHEVVIVPYCDNITAAELDEMVRDINLTQVSEEEVLSDHAYLYDVKAGYLKRGTEFMTGGVTG</sequence>
<dbReference type="AlphaFoldDB" id="A0A9D2NJU6"/>
<proteinExistence type="predicted"/>
<name>A0A9D2NJU6_9FIRM</name>
<reference evidence="1" key="1">
    <citation type="journal article" date="2021" name="PeerJ">
        <title>Extensive microbial diversity within the chicken gut microbiome revealed by metagenomics and culture.</title>
        <authorList>
            <person name="Gilroy R."/>
            <person name="Ravi A."/>
            <person name="Getino M."/>
            <person name="Pursley I."/>
            <person name="Horton D.L."/>
            <person name="Alikhan N.F."/>
            <person name="Baker D."/>
            <person name="Gharbi K."/>
            <person name="Hall N."/>
            <person name="Watson M."/>
            <person name="Adriaenssens E.M."/>
            <person name="Foster-Nyarko E."/>
            <person name="Jarju S."/>
            <person name="Secka A."/>
            <person name="Antonio M."/>
            <person name="Oren A."/>
            <person name="Chaudhuri R.R."/>
            <person name="La Ragione R."/>
            <person name="Hildebrand F."/>
            <person name="Pallen M.J."/>
        </authorList>
    </citation>
    <scope>NUCLEOTIDE SEQUENCE</scope>
    <source>
        <strain evidence="1">ChiW19-954</strain>
    </source>
</reference>
<evidence type="ECO:0000313" key="2">
    <source>
        <dbReference type="Proteomes" id="UP000823890"/>
    </source>
</evidence>
<evidence type="ECO:0000313" key="1">
    <source>
        <dbReference type="EMBL" id="HJC33112.1"/>
    </source>
</evidence>